<proteinExistence type="inferred from homology"/>
<keyword evidence="6" id="KW-0769">Symport</keyword>
<dbReference type="AlphaFoldDB" id="A0A1E7YUQ3"/>
<evidence type="ECO:0000256" key="4">
    <source>
        <dbReference type="ARBA" id="ARBA00022475"/>
    </source>
</evidence>
<dbReference type="FunFam" id="1.20.1250.20:FF:000001">
    <property type="entry name" value="Dicarboxylate MFS transporter"/>
    <property type="match status" value="1"/>
</dbReference>
<evidence type="ECO:0000256" key="2">
    <source>
        <dbReference type="ARBA" id="ARBA00008240"/>
    </source>
</evidence>
<evidence type="ECO:0000256" key="1">
    <source>
        <dbReference type="ARBA" id="ARBA00004651"/>
    </source>
</evidence>
<keyword evidence="4" id="KW-1003">Cell membrane</keyword>
<dbReference type="EMBL" id="MAYS01000598">
    <property type="protein sequence ID" value="OFC58202.1"/>
    <property type="molecule type" value="Genomic_DNA"/>
</dbReference>
<feature type="transmembrane region" description="Helical" evidence="9">
    <location>
        <begin position="154"/>
        <end position="176"/>
    </location>
</feature>
<evidence type="ECO:0000259" key="10">
    <source>
        <dbReference type="PROSITE" id="PS50850"/>
    </source>
</evidence>
<dbReference type="PROSITE" id="PS00217">
    <property type="entry name" value="SUGAR_TRANSPORT_2"/>
    <property type="match status" value="1"/>
</dbReference>
<name>A0A1E7YUQ3_9GAMM</name>
<keyword evidence="5 9" id="KW-0812">Transmembrane</keyword>
<feature type="domain" description="Major facilitator superfamily (MFS) profile" evidence="10">
    <location>
        <begin position="16"/>
        <end position="423"/>
    </location>
</feature>
<dbReference type="PANTHER" id="PTHR43528:SF6">
    <property type="entry name" value="CITRATE-PROTON SYMPORTER"/>
    <property type="match status" value="1"/>
</dbReference>
<feature type="transmembrane region" description="Helical" evidence="9">
    <location>
        <begin position="306"/>
        <end position="327"/>
    </location>
</feature>
<dbReference type="Gene3D" id="1.20.1250.20">
    <property type="entry name" value="MFS general substrate transporter like domains"/>
    <property type="match status" value="2"/>
</dbReference>
<dbReference type="PANTHER" id="PTHR43528">
    <property type="entry name" value="ALPHA-KETOGLUTARATE PERMEASE"/>
    <property type="match status" value="1"/>
</dbReference>
<evidence type="ECO:0000256" key="9">
    <source>
        <dbReference type="SAM" id="Phobius"/>
    </source>
</evidence>
<feature type="transmembrane region" description="Helical" evidence="9">
    <location>
        <begin position="277"/>
        <end position="294"/>
    </location>
</feature>
<dbReference type="GO" id="GO:0005886">
    <property type="term" value="C:plasma membrane"/>
    <property type="evidence" value="ECO:0007669"/>
    <property type="project" value="UniProtKB-SubCell"/>
</dbReference>
<feature type="transmembrane region" description="Helical" evidence="9">
    <location>
        <begin position="236"/>
        <end position="257"/>
    </location>
</feature>
<comment type="similarity">
    <text evidence="2">Belongs to the major facilitator superfamily. Metabolite:H+ Symporter (MHS) family (TC 2.A.1.6) family.</text>
</comment>
<dbReference type="InterPro" id="IPR036259">
    <property type="entry name" value="MFS_trans_sf"/>
</dbReference>
<dbReference type="OrthoDB" id="3690818at2"/>
<feature type="transmembrane region" description="Helical" evidence="9">
    <location>
        <begin position="369"/>
        <end position="393"/>
    </location>
</feature>
<evidence type="ECO:0000313" key="11">
    <source>
        <dbReference type="EMBL" id="OFC58202.1"/>
    </source>
</evidence>
<protein>
    <submittedName>
        <fullName evidence="11">Citrate-proton symporter</fullName>
    </submittedName>
</protein>
<feature type="transmembrane region" description="Helical" evidence="9">
    <location>
        <begin position="88"/>
        <end position="110"/>
    </location>
</feature>
<feature type="transmembrane region" description="Helical" evidence="9">
    <location>
        <begin position="339"/>
        <end position="357"/>
    </location>
</feature>
<keyword evidence="3" id="KW-0813">Transport</keyword>
<evidence type="ECO:0000313" key="12">
    <source>
        <dbReference type="Proteomes" id="UP000243534"/>
    </source>
</evidence>
<sequence length="423" mass="46408">MNNSMTGTSRQGGVRTIFNVTSGNFLEMYDFMVFGYYATAIAKTFFPGDDPFASLMLTLMTFGAGFLMRPLGAIILGSYIDRHGRRKGLLLTLGLMAIGTLTIAVVPGYATLGMAASVLILLGRLLQGFSAGVELGGVSVYLSEIAPKGKKGFYVSWQSGSQQIAVIFAALLGLLLNHLLSKEAVTHWGWRIPFVIGCLIVPFLFWIRRMLEETEAFSQRKHHPSMGQIIRSVGRNWALVLASMLMVVTTTVMFYMITAFTPTFGKTVLMMSDKESFFVTLCIGISNLFWLPVMGSLSDRYGRRPLLLISTILMIITAWPVLYWLVGSPNFAHLLEADLWLSFLYGSYNGSMVVYLAEVMPAEVRATGFSLAYSLATALFGGFTPAVCSYLIHVTGDKAMPGVWLTFAAVCGLIGTLIIKRLK</sequence>
<feature type="transmembrane region" description="Helical" evidence="9">
    <location>
        <begin position="188"/>
        <end position="207"/>
    </location>
</feature>
<gene>
    <name evidence="11" type="ORF">BBW68_00490</name>
</gene>
<dbReference type="PROSITE" id="PS50850">
    <property type="entry name" value="MFS"/>
    <property type="match status" value="1"/>
</dbReference>
<dbReference type="InterPro" id="IPR011701">
    <property type="entry name" value="MFS"/>
</dbReference>
<accession>A0A1E7YUQ3</accession>
<dbReference type="InterPro" id="IPR005829">
    <property type="entry name" value="Sugar_transporter_CS"/>
</dbReference>
<evidence type="ECO:0000256" key="8">
    <source>
        <dbReference type="ARBA" id="ARBA00023136"/>
    </source>
</evidence>
<comment type="subcellular location">
    <subcellularLocation>
        <location evidence="1">Cell membrane</location>
        <topology evidence="1">Multi-pass membrane protein</topology>
    </subcellularLocation>
</comment>
<dbReference type="Proteomes" id="UP000243534">
    <property type="component" value="Unassembled WGS sequence"/>
</dbReference>
<feature type="transmembrane region" description="Helical" evidence="9">
    <location>
        <begin position="399"/>
        <end position="419"/>
    </location>
</feature>
<feature type="transmembrane region" description="Helical" evidence="9">
    <location>
        <begin position="116"/>
        <end position="142"/>
    </location>
</feature>
<evidence type="ECO:0000256" key="7">
    <source>
        <dbReference type="ARBA" id="ARBA00022989"/>
    </source>
</evidence>
<dbReference type="NCBIfam" id="NF011656">
    <property type="entry name" value="PRK15075.1"/>
    <property type="match status" value="1"/>
</dbReference>
<organism evidence="11 12">
    <name type="scientific">Candidatus Erwinia dacicola</name>
    <dbReference type="NCBI Taxonomy" id="252393"/>
    <lineage>
        <taxon>Bacteria</taxon>
        <taxon>Pseudomonadati</taxon>
        <taxon>Pseudomonadota</taxon>
        <taxon>Gammaproteobacteria</taxon>
        <taxon>Enterobacterales</taxon>
        <taxon>Erwiniaceae</taxon>
        <taxon>Erwinia</taxon>
    </lineage>
</organism>
<feature type="transmembrane region" description="Helical" evidence="9">
    <location>
        <begin position="28"/>
        <end position="46"/>
    </location>
</feature>
<evidence type="ECO:0000256" key="6">
    <source>
        <dbReference type="ARBA" id="ARBA00022847"/>
    </source>
</evidence>
<dbReference type="InterPro" id="IPR020846">
    <property type="entry name" value="MFS_dom"/>
</dbReference>
<keyword evidence="8 9" id="KW-0472">Membrane</keyword>
<dbReference type="GO" id="GO:0015293">
    <property type="term" value="F:symporter activity"/>
    <property type="evidence" value="ECO:0007669"/>
    <property type="project" value="UniProtKB-KW"/>
</dbReference>
<dbReference type="RefSeq" id="WP_070135922.1">
    <property type="nucleotide sequence ID" value="NZ_LJAM02000214.1"/>
</dbReference>
<comment type="caution">
    <text evidence="11">The sequence shown here is derived from an EMBL/GenBank/DDBJ whole genome shotgun (WGS) entry which is preliminary data.</text>
</comment>
<feature type="transmembrane region" description="Helical" evidence="9">
    <location>
        <begin position="52"/>
        <end position="76"/>
    </location>
</feature>
<reference evidence="11 12" key="1">
    <citation type="submission" date="2016-07" db="EMBL/GenBank/DDBJ databases">
        <authorList>
            <person name="Yuval B."/>
        </authorList>
    </citation>
    <scope>NUCLEOTIDE SEQUENCE [LARGE SCALE GENOMIC DNA]</scope>
    <source>
        <strain evidence="11 12">IL</strain>
    </source>
</reference>
<evidence type="ECO:0000256" key="3">
    <source>
        <dbReference type="ARBA" id="ARBA00022448"/>
    </source>
</evidence>
<evidence type="ECO:0000256" key="5">
    <source>
        <dbReference type="ARBA" id="ARBA00022692"/>
    </source>
</evidence>
<dbReference type="InterPro" id="IPR051084">
    <property type="entry name" value="H+-coupled_symporters"/>
</dbReference>
<dbReference type="Pfam" id="PF07690">
    <property type="entry name" value="MFS_1"/>
    <property type="match status" value="1"/>
</dbReference>
<dbReference type="SUPFAM" id="SSF103473">
    <property type="entry name" value="MFS general substrate transporter"/>
    <property type="match status" value="1"/>
</dbReference>
<keyword evidence="7 9" id="KW-1133">Transmembrane helix</keyword>